<organism evidence="6 7">
    <name type="scientific">Sphingomonas parva</name>
    <dbReference type="NCBI Taxonomy" id="2555898"/>
    <lineage>
        <taxon>Bacteria</taxon>
        <taxon>Pseudomonadati</taxon>
        <taxon>Pseudomonadota</taxon>
        <taxon>Alphaproteobacteria</taxon>
        <taxon>Sphingomonadales</taxon>
        <taxon>Sphingomonadaceae</taxon>
        <taxon>Sphingomonas</taxon>
    </lineage>
</organism>
<dbReference type="InterPro" id="IPR008939">
    <property type="entry name" value="Lytic_TGlycosylase_superhlx_U"/>
</dbReference>
<feature type="signal peptide" evidence="4">
    <location>
        <begin position="1"/>
        <end position="19"/>
    </location>
</feature>
<dbReference type="SUPFAM" id="SSF53955">
    <property type="entry name" value="Lysozyme-like"/>
    <property type="match status" value="1"/>
</dbReference>
<comment type="similarity">
    <text evidence="2">Belongs to the virb1 family.</text>
</comment>
<feature type="domain" description="Transglycosylase SLT" evidence="5">
    <location>
        <begin position="513"/>
        <end position="616"/>
    </location>
</feature>
<dbReference type="PANTHER" id="PTHR37423">
    <property type="entry name" value="SOLUBLE LYTIC MUREIN TRANSGLYCOSYLASE-RELATED"/>
    <property type="match status" value="1"/>
</dbReference>
<evidence type="ECO:0000259" key="5">
    <source>
        <dbReference type="Pfam" id="PF01464"/>
    </source>
</evidence>
<evidence type="ECO:0000256" key="3">
    <source>
        <dbReference type="ARBA" id="ARBA00022729"/>
    </source>
</evidence>
<dbReference type="Pfam" id="PF01464">
    <property type="entry name" value="SLT"/>
    <property type="match status" value="1"/>
</dbReference>
<dbReference type="GO" id="GO:0004553">
    <property type="term" value="F:hydrolase activity, hydrolyzing O-glycosyl compounds"/>
    <property type="evidence" value="ECO:0007669"/>
    <property type="project" value="InterPro"/>
</dbReference>
<dbReference type="Proteomes" id="UP000298213">
    <property type="component" value="Unassembled WGS sequence"/>
</dbReference>
<dbReference type="CDD" id="cd13401">
    <property type="entry name" value="Slt70-like"/>
    <property type="match status" value="1"/>
</dbReference>
<evidence type="ECO:0000313" key="7">
    <source>
        <dbReference type="Proteomes" id="UP000298213"/>
    </source>
</evidence>
<accession>A0A4Y8ZVX1</accession>
<gene>
    <name evidence="6" type="ORF">E2493_00245</name>
</gene>
<dbReference type="SUPFAM" id="SSF48435">
    <property type="entry name" value="Bacterial muramidases"/>
    <property type="match status" value="1"/>
</dbReference>
<evidence type="ECO:0000256" key="1">
    <source>
        <dbReference type="ARBA" id="ARBA00007734"/>
    </source>
</evidence>
<evidence type="ECO:0000256" key="4">
    <source>
        <dbReference type="SAM" id="SignalP"/>
    </source>
</evidence>
<comment type="caution">
    <text evidence="6">The sequence shown here is derived from an EMBL/GenBank/DDBJ whole genome shotgun (WGS) entry which is preliminary data.</text>
</comment>
<evidence type="ECO:0000256" key="2">
    <source>
        <dbReference type="ARBA" id="ARBA00009387"/>
    </source>
</evidence>
<protein>
    <submittedName>
        <fullName evidence="6">Lytic transglycosylase domain-containing protein</fullName>
    </submittedName>
</protein>
<dbReference type="OrthoDB" id="9815002at2"/>
<proteinExistence type="inferred from homology"/>
<keyword evidence="3 4" id="KW-0732">Signal</keyword>
<comment type="similarity">
    <text evidence="1">Belongs to the transglycosylase Slt family.</text>
</comment>
<sequence>MQKKVLMMSLLGASAAAIGAVASGVPALKPAPVLPVAAQSVATQPVVPPALPQAPVRQSAPSAIETAIARWNGLRQSDNHPFSSYASFLISYPGWPGEAAMRRNAEKAINDATSPSEVLSYFRLRPPTSNTGHAKMAFALLASGQPDQARDAARRAWTGGSLVQADETRLLGLFGAALTPADHDARLDALLGEGAIQSAQRAIGFASPAQRPLYEARLALQTKAPDAAARVAGLSGFEGNAGLIQDRANYLRATGNSLAARQLLANARITDRPANPETWFETLLTNARGAANDNQWSTAYDIASRIDDAYPAGTDVSLRSYGERDAYTSLAWLGGSAALNKLGRPADAARLFERYARAAKSPQTRSKGFYWAARAADGARQTAQSNSLLEQAAAAPDQYYGQLALERLGRRITPPAPSAIALTPSDRTDFDRRPLVQATRALGMLGRWSDQSLFVRALAESAATDRDRLLAAELGRAIGRPDLGVWVAREARNNGATFYAPAAFPEVSLPPAYAHNWSLAHGITRQESSFDRAATSHVGARGMMQLMPGTAREQAGKLGLPYDLGRLTSDPSYNVMLGSAYFERLLNQWGGSVPLAVASYNAGAGNVSKWLRANGDPRGGVDMVRWIEEIPFSETRNYVQRVLENAVVYDAIRAQRSGGASSGNRLSFYLGKAGPG</sequence>
<evidence type="ECO:0000313" key="6">
    <source>
        <dbReference type="EMBL" id="TFI60181.1"/>
    </source>
</evidence>
<dbReference type="EMBL" id="SPDV01000001">
    <property type="protein sequence ID" value="TFI60181.1"/>
    <property type="molecule type" value="Genomic_DNA"/>
</dbReference>
<name>A0A4Y8ZVX1_9SPHN</name>
<dbReference type="InterPro" id="IPR008258">
    <property type="entry name" value="Transglycosylase_SLT_dom_1"/>
</dbReference>
<dbReference type="Gene3D" id="1.10.530.10">
    <property type="match status" value="1"/>
</dbReference>
<dbReference type="PANTHER" id="PTHR37423:SF2">
    <property type="entry name" value="MEMBRANE-BOUND LYTIC MUREIN TRANSGLYCOSYLASE C"/>
    <property type="match status" value="1"/>
</dbReference>
<dbReference type="Gene3D" id="1.25.20.10">
    <property type="entry name" value="Bacterial muramidases"/>
    <property type="match status" value="1"/>
</dbReference>
<feature type="chain" id="PRO_5021415773" evidence="4">
    <location>
        <begin position="20"/>
        <end position="676"/>
    </location>
</feature>
<dbReference type="InterPro" id="IPR023346">
    <property type="entry name" value="Lysozyme-like_dom_sf"/>
</dbReference>
<dbReference type="GO" id="GO:0042597">
    <property type="term" value="C:periplasmic space"/>
    <property type="evidence" value="ECO:0007669"/>
    <property type="project" value="InterPro"/>
</dbReference>
<dbReference type="AlphaFoldDB" id="A0A4Y8ZVX1"/>
<keyword evidence="7" id="KW-1185">Reference proteome</keyword>
<reference evidence="6 7" key="1">
    <citation type="submission" date="2019-03" db="EMBL/GenBank/DDBJ databases">
        <title>Genome sequence of Sphingomonas sp. 17J27-24.</title>
        <authorList>
            <person name="Kim M."/>
            <person name="Maeng S."/>
            <person name="Sathiyaraj S."/>
        </authorList>
    </citation>
    <scope>NUCLEOTIDE SEQUENCE [LARGE SCALE GENOMIC DNA]</scope>
    <source>
        <strain evidence="6 7">17J27-24</strain>
    </source>
</reference>